<evidence type="ECO:0000313" key="3">
    <source>
        <dbReference type="Proteomes" id="UP001523401"/>
    </source>
</evidence>
<evidence type="ECO:0000256" key="1">
    <source>
        <dbReference type="SAM" id="Phobius"/>
    </source>
</evidence>
<comment type="caution">
    <text evidence="2">The sequence shown here is derived from an EMBL/GenBank/DDBJ whole genome shotgun (WGS) entry which is preliminary data.</text>
</comment>
<gene>
    <name evidence="2" type="ORF">NF685_10535</name>
</gene>
<keyword evidence="1" id="KW-0472">Membrane</keyword>
<feature type="transmembrane region" description="Helical" evidence="1">
    <location>
        <begin position="46"/>
        <end position="67"/>
    </location>
</feature>
<keyword evidence="1" id="KW-0812">Transmembrane</keyword>
<keyword evidence="1" id="KW-1133">Transmembrane helix</keyword>
<dbReference type="EMBL" id="JAMXQU010000007">
    <property type="protein sequence ID" value="MCO6160464.1"/>
    <property type="molecule type" value="Genomic_DNA"/>
</dbReference>
<protein>
    <recommendedName>
        <fullName evidence="4">DUF202 domain-containing protein</fullName>
    </recommendedName>
</protein>
<feature type="transmembrane region" description="Helical" evidence="1">
    <location>
        <begin position="21"/>
        <end position="40"/>
    </location>
</feature>
<dbReference type="Proteomes" id="UP001523401">
    <property type="component" value="Unassembled WGS sequence"/>
</dbReference>
<accession>A0ABT1CJR4</accession>
<feature type="transmembrane region" description="Helical" evidence="1">
    <location>
        <begin position="87"/>
        <end position="103"/>
    </location>
</feature>
<organism evidence="2 3">
    <name type="scientific">Asaia lannensis NBRC 102526</name>
    <dbReference type="NCBI Taxonomy" id="1307926"/>
    <lineage>
        <taxon>Bacteria</taxon>
        <taxon>Pseudomonadati</taxon>
        <taxon>Pseudomonadota</taxon>
        <taxon>Alphaproteobacteria</taxon>
        <taxon>Acetobacterales</taxon>
        <taxon>Acetobacteraceae</taxon>
        <taxon>Asaia</taxon>
    </lineage>
</organism>
<name>A0ABT1CJR4_9PROT</name>
<evidence type="ECO:0008006" key="4">
    <source>
        <dbReference type="Google" id="ProtNLM"/>
    </source>
</evidence>
<dbReference type="RefSeq" id="WP_222546999.1">
    <property type="nucleotide sequence ID" value="NZ_BAPW01000015.1"/>
</dbReference>
<evidence type="ECO:0000313" key="2">
    <source>
        <dbReference type="EMBL" id="MCO6160464.1"/>
    </source>
</evidence>
<reference evidence="2 3" key="1">
    <citation type="submission" date="2022-06" db="EMBL/GenBank/DDBJ databases">
        <title>Whole-genome of Asaia lannensis strain LMG 27011T.</title>
        <authorList>
            <person name="Sombolestani A."/>
        </authorList>
    </citation>
    <scope>NUCLEOTIDE SEQUENCE [LARGE SCALE GENOMIC DNA]</scope>
    <source>
        <strain evidence="2 3">NBRC 102526</strain>
    </source>
</reference>
<keyword evidence="3" id="KW-1185">Reference proteome</keyword>
<sequence>MRKSLSYKQAQALMRIWTRRLILGAAGSYAIALGVMMLFRHMGGDAMMIVGFLCVFVLMPVLLLLLFSLPSRRNGSNRASSRKGRTVLLMALPALIPLIMSGAA</sequence>
<proteinExistence type="predicted"/>